<dbReference type="OrthoDB" id="9795496at2"/>
<proteinExistence type="inferred from homology"/>
<evidence type="ECO:0000256" key="4">
    <source>
        <dbReference type="ARBA" id="ARBA00022989"/>
    </source>
</evidence>
<dbReference type="PIRSF" id="PIRSF005859">
    <property type="entry name" value="PBR"/>
    <property type="match status" value="1"/>
</dbReference>
<dbReference type="PANTHER" id="PTHR10057:SF0">
    <property type="entry name" value="TRANSLOCATOR PROTEIN"/>
    <property type="match status" value="1"/>
</dbReference>
<dbReference type="InterPro" id="IPR004307">
    <property type="entry name" value="TspO_MBR"/>
</dbReference>
<keyword evidence="5 6" id="KW-0472">Membrane</keyword>
<dbReference type="GO" id="GO:0016020">
    <property type="term" value="C:membrane"/>
    <property type="evidence" value="ECO:0007669"/>
    <property type="project" value="UniProtKB-SubCell"/>
</dbReference>
<feature type="transmembrane region" description="Helical" evidence="6">
    <location>
        <begin position="107"/>
        <end position="126"/>
    </location>
</feature>
<comment type="caution">
    <text evidence="7">The sequence shown here is derived from an EMBL/GenBank/DDBJ whole genome shotgun (WGS) entry which is preliminary data.</text>
</comment>
<feature type="transmembrane region" description="Helical" evidence="6">
    <location>
        <begin position="81"/>
        <end position="101"/>
    </location>
</feature>
<dbReference type="CDD" id="cd15904">
    <property type="entry name" value="TSPO_MBR"/>
    <property type="match status" value="1"/>
</dbReference>
<keyword evidence="8" id="KW-1185">Reference proteome</keyword>
<dbReference type="FunFam" id="1.20.1260.100:FF:000001">
    <property type="entry name" value="translocator protein 2"/>
    <property type="match status" value="1"/>
</dbReference>
<sequence>MEKFNGLKLLVSVIVILALGSAGGLVTAPQIKTWYVLLQKPVFNPPNYLFAPVWTFLYLSMGVSFYLLWNSKKSNYKQYAISAFVIQFILNIAWSFIFFYLHQVGWALAEILMMWLFILLTIVYAFKVKKWAAWLLIPYLAWVSFATILNAAIYILN</sequence>
<evidence type="ECO:0000256" key="3">
    <source>
        <dbReference type="ARBA" id="ARBA00022692"/>
    </source>
</evidence>
<dbReference type="InterPro" id="IPR038330">
    <property type="entry name" value="TspO/MBR-related_sf"/>
</dbReference>
<comment type="similarity">
    <text evidence="2">Belongs to the TspO/BZRP family.</text>
</comment>
<feature type="transmembrane region" description="Helical" evidence="6">
    <location>
        <begin position="133"/>
        <end position="156"/>
    </location>
</feature>
<dbReference type="EMBL" id="QKZV01000001">
    <property type="protein sequence ID" value="PZX65617.1"/>
    <property type="molecule type" value="Genomic_DNA"/>
</dbReference>
<evidence type="ECO:0000256" key="6">
    <source>
        <dbReference type="SAM" id="Phobius"/>
    </source>
</evidence>
<dbReference type="GO" id="GO:0033013">
    <property type="term" value="P:tetrapyrrole metabolic process"/>
    <property type="evidence" value="ECO:0007669"/>
    <property type="project" value="UniProtKB-ARBA"/>
</dbReference>
<dbReference type="RefSeq" id="WP_111293100.1">
    <property type="nucleotide sequence ID" value="NZ_QKZV01000001.1"/>
</dbReference>
<evidence type="ECO:0000256" key="5">
    <source>
        <dbReference type="ARBA" id="ARBA00023136"/>
    </source>
</evidence>
<dbReference type="AlphaFoldDB" id="A0A2W7SFB4"/>
<reference evidence="7 8" key="1">
    <citation type="submission" date="2018-06" db="EMBL/GenBank/DDBJ databases">
        <title>Genomic Encyclopedia of Archaeal and Bacterial Type Strains, Phase II (KMG-II): from individual species to whole genera.</title>
        <authorList>
            <person name="Goeker M."/>
        </authorList>
    </citation>
    <scope>NUCLEOTIDE SEQUENCE [LARGE SCALE GENOMIC DNA]</scope>
    <source>
        <strain evidence="7 8">DSM 23241</strain>
    </source>
</reference>
<evidence type="ECO:0000313" key="8">
    <source>
        <dbReference type="Proteomes" id="UP000249720"/>
    </source>
</evidence>
<name>A0A2W7SFB4_9BACT</name>
<evidence type="ECO:0000313" key="7">
    <source>
        <dbReference type="EMBL" id="PZX65617.1"/>
    </source>
</evidence>
<keyword evidence="4 6" id="KW-1133">Transmembrane helix</keyword>
<organism evidence="7 8">
    <name type="scientific">Hydrotalea sandarakina</name>
    <dbReference type="NCBI Taxonomy" id="1004304"/>
    <lineage>
        <taxon>Bacteria</taxon>
        <taxon>Pseudomonadati</taxon>
        <taxon>Bacteroidota</taxon>
        <taxon>Chitinophagia</taxon>
        <taxon>Chitinophagales</taxon>
        <taxon>Chitinophagaceae</taxon>
        <taxon>Hydrotalea</taxon>
    </lineage>
</organism>
<protein>
    <submittedName>
        <fullName evidence="7">TspO/MBR related protein</fullName>
    </submittedName>
</protein>
<keyword evidence="3 6" id="KW-0812">Transmembrane</keyword>
<comment type="subcellular location">
    <subcellularLocation>
        <location evidence="1">Membrane</location>
        <topology evidence="1">Multi-pass membrane protein</topology>
    </subcellularLocation>
</comment>
<dbReference type="PANTHER" id="PTHR10057">
    <property type="entry name" value="PERIPHERAL-TYPE BENZODIAZEPINE RECEPTOR"/>
    <property type="match status" value="1"/>
</dbReference>
<dbReference type="Pfam" id="PF03073">
    <property type="entry name" value="TspO_MBR"/>
    <property type="match status" value="1"/>
</dbReference>
<feature type="transmembrane region" description="Helical" evidence="6">
    <location>
        <begin position="48"/>
        <end position="69"/>
    </location>
</feature>
<evidence type="ECO:0000256" key="2">
    <source>
        <dbReference type="ARBA" id="ARBA00007524"/>
    </source>
</evidence>
<dbReference type="Proteomes" id="UP000249720">
    <property type="component" value="Unassembled WGS sequence"/>
</dbReference>
<gene>
    <name evidence="7" type="ORF">LX80_00105</name>
</gene>
<evidence type="ECO:0000256" key="1">
    <source>
        <dbReference type="ARBA" id="ARBA00004141"/>
    </source>
</evidence>
<accession>A0A2W7SFB4</accession>
<dbReference type="Gene3D" id="1.20.1260.100">
    <property type="entry name" value="TspO/MBR protein"/>
    <property type="match status" value="1"/>
</dbReference>